<dbReference type="Proteomes" id="UP000836841">
    <property type="component" value="Chromosome 2"/>
</dbReference>
<evidence type="ECO:0000256" key="5">
    <source>
        <dbReference type="SAM" id="Phobius"/>
    </source>
</evidence>
<keyword evidence="5" id="KW-0812">Transmembrane</keyword>
<protein>
    <recommendedName>
        <fullName evidence="6">Leucine-rich repeat-containing N-terminal plant-type domain-containing protein</fullName>
    </recommendedName>
</protein>
<evidence type="ECO:0000313" key="7">
    <source>
        <dbReference type="EMBL" id="CAH2047168.1"/>
    </source>
</evidence>
<feature type="non-terminal residue" evidence="7">
    <location>
        <position position="373"/>
    </location>
</feature>
<evidence type="ECO:0000256" key="4">
    <source>
        <dbReference type="ARBA" id="ARBA00038043"/>
    </source>
</evidence>
<dbReference type="PANTHER" id="PTHR48059">
    <property type="entry name" value="POLYGALACTURONASE INHIBITOR 1"/>
    <property type="match status" value="1"/>
</dbReference>
<gene>
    <name evidence="7" type="ORF">TAV2_LOCUS7808</name>
</gene>
<dbReference type="Gene3D" id="3.80.10.10">
    <property type="entry name" value="Ribonuclease Inhibitor"/>
    <property type="match status" value="1"/>
</dbReference>
<dbReference type="PRINTS" id="PR00019">
    <property type="entry name" value="LEURICHRPT"/>
</dbReference>
<dbReference type="InterPro" id="IPR013210">
    <property type="entry name" value="LRR_N_plant-typ"/>
</dbReference>
<dbReference type="SUPFAM" id="SSF52058">
    <property type="entry name" value="L domain-like"/>
    <property type="match status" value="1"/>
</dbReference>
<keyword evidence="2" id="KW-0433">Leucine-rich repeat</keyword>
<dbReference type="InterPro" id="IPR032675">
    <property type="entry name" value="LRR_dom_sf"/>
</dbReference>
<dbReference type="AlphaFoldDB" id="A0AAU9RNE4"/>
<keyword evidence="3" id="KW-0677">Repeat</keyword>
<evidence type="ECO:0000259" key="6">
    <source>
        <dbReference type="Pfam" id="PF08263"/>
    </source>
</evidence>
<dbReference type="InterPro" id="IPR051848">
    <property type="entry name" value="PGIP"/>
</dbReference>
<organism evidence="7 8">
    <name type="scientific">Thlaspi arvense</name>
    <name type="common">Field penny-cress</name>
    <dbReference type="NCBI Taxonomy" id="13288"/>
    <lineage>
        <taxon>Eukaryota</taxon>
        <taxon>Viridiplantae</taxon>
        <taxon>Streptophyta</taxon>
        <taxon>Embryophyta</taxon>
        <taxon>Tracheophyta</taxon>
        <taxon>Spermatophyta</taxon>
        <taxon>Magnoliopsida</taxon>
        <taxon>eudicotyledons</taxon>
        <taxon>Gunneridae</taxon>
        <taxon>Pentapetalae</taxon>
        <taxon>rosids</taxon>
        <taxon>malvids</taxon>
        <taxon>Brassicales</taxon>
        <taxon>Brassicaceae</taxon>
        <taxon>Thlaspideae</taxon>
        <taxon>Thlaspi</taxon>
    </lineage>
</organism>
<comment type="similarity">
    <text evidence="4">Belongs to the polygalacturonase-inhibiting protein family.</text>
</comment>
<keyword evidence="8" id="KW-1185">Reference proteome</keyword>
<proteinExistence type="inferred from homology"/>
<keyword evidence="5" id="KW-0472">Membrane</keyword>
<comment type="subcellular location">
    <subcellularLocation>
        <location evidence="1">Cell envelope</location>
    </subcellularLocation>
</comment>
<sequence length="373" mass="42465">IRYRIKSKLSKVYDYEYYTAIYIYIYHTCIKTQNRYQNNHNMDKTTMLLFSILFLFTFLTIALSKNICNQDDKDTLLKIKKSLNNPYHLASWDPQTDCCSWYCLECGDATVNHRITALTIFSGQISGQIPPEVGDLPYLQTLVFRKLSNLTGQIQPAIANLKYLRTLRLSWTNLTGPVPEFLSQLKNLQFLDLSFNDLSGSIPSSLSLLPNLLSLDLSRNKLTGPIPESFGSFKGQVPDLYLSHNQLSGSIPKSLGNLDFNRIDFSRNKLKGDASMFFGANKTTWSLDLSRNMFQFDLSKVETPKTLGILDLNHNGITRNIPVQWTETPLQFFNVSYNQLCGRIPNGGKLQTFDSYSYFHNKCLCGAPLDSCK</sequence>
<accession>A0AAU9RNE4</accession>
<dbReference type="Pfam" id="PF08263">
    <property type="entry name" value="LRRNT_2"/>
    <property type="match status" value="1"/>
</dbReference>
<evidence type="ECO:0000256" key="1">
    <source>
        <dbReference type="ARBA" id="ARBA00004196"/>
    </source>
</evidence>
<evidence type="ECO:0000313" key="8">
    <source>
        <dbReference type="Proteomes" id="UP000836841"/>
    </source>
</evidence>
<feature type="transmembrane region" description="Helical" evidence="5">
    <location>
        <begin position="45"/>
        <end position="63"/>
    </location>
</feature>
<dbReference type="InterPro" id="IPR001611">
    <property type="entry name" value="Leu-rich_rpt"/>
</dbReference>
<evidence type="ECO:0000256" key="2">
    <source>
        <dbReference type="ARBA" id="ARBA00022614"/>
    </source>
</evidence>
<reference evidence="7 8" key="1">
    <citation type="submission" date="2022-03" db="EMBL/GenBank/DDBJ databases">
        <authorList>
            <person name="Nunn A."/>
            <person name="Chopra R."/>
            <person name="Nunn A."/>
            <person name="Contreras Garrido A."/>
        </authorList>
    </citation>
    <scope>NUCLEOTIDE SEQUENCE [LARGE SCALE GENOMIC DNA]</scope>
</reference>
<dbReference type="Pfam" id="PF00560">
    <property type="entry name" value="LRR_1"/>
    <property type="match status" value="4"/>
</dbReference>
<name>A0AAU9RNE4_THLAR</name>
<dbReference type="PANTHER" id="PTHR48059:SF4">
    <property type="entry name" value="POLYGALACTURONASE INHIBITOR 1-RELATED"/>
    <property type="match status" value="1"/>
</dbReference>
<keyword evidence="5" id="KW-1133">Transmembrane helix</keyword>
<evidence type="ECO:0000256" key="3">
    <source>
        <dbReference type="ARBA" id="ARBA00022737"/>
    </source>
</evidence>
<dbReference type="EMBL" id="OU466858">
    <property type="protein sequence ID" value="CAH2047168.1"/>
    <property type="molecule type" value="Genomic_DNA"/>
</dbReference>
<dbReference type="FunFam" id="3.80.10.10:FF:000348">
    <property type="entry name" value="Polygalacturonase inhibitor 1"/>
    <property type="match status" value="1"/>
</dbReference>
<dbReference type="PROSITE" id="PS51450">
    <property type="entry name" value="LRR"/>
    <property type="match status" value="1"/>
</dbReference>
<feature type="domain" description="Leucine-rich repeat-containing N-terminal plant-type" evidence="6">
    <location>
        <begin position="70"/>
        <end position="106"/>
    </location>
</feature>